<organism evidence="1">
    <name type="scientific">Leptotrichia alba</name>
    <dbReference type="NCBI Taxonomy" id="3239304"/>
    <lineage>
        <taxon>Bacteria</taxon>
        <taxon>Fusobacteriati</taxon>
        <taxon>Fusobacteriota</taxon>
        <taxon>Fusobacteriia</taxon>
        <taxon>Fusobacteriales</taxon>
        <taxon>Leptotrichiaceae</taxon>
        <taxon>Leptotrichia</taxon>
    </lineage>
</organism>
<sequence>MKIDFNESDLLKEILNFKIANKKDLLEKYRFKTIKNINKFLQEHNTGIIHASKNYLYYFGKYDENIFKIETKDIKKTFRRDLISFILLFGKEKLNIYNFNKQIKKSQDNKKNIQNDLKQILEIFNIKYPEYVKSENIEKLFEEKNSNFKEFKEIYLKEILCRRLEKSYLGKSTYQENFYFKIMQETLKIKNIKYIHKLIFSYIKEYTNIISIDEKYKMLVYFLLNFKNKDIKYRYTLSKSTENENFFTIMEKIYKREKLEINLRFIASFYKKIHKTRNNAENVLNKINGELYLQNNRNLKTRKLLEQDKVEFYDIAETSVNFEDKKLLNKQIVKQYVNSNEIIKISTLVIFDLEEAEILKTYNRIKEFFNFINIVKIEQLDKFKKVITKTRNTNEFEQILLISSSKFVNVIKNFSEIPIYHLEIENEKGALKNRSAILIQMIRLRTMMLQYLDFKKERDIIRKRIKNKNRLTTN</sequence>
<evidence type="ECO:0000313" key="1">
    <source>
        <dbReference type="EMBL" id="XDU62603.1"/>
    </source>
</evidence>
<dbReference type="RefSeq" id="WP_369716407.1">
    <property type="nucleotide sequence ID" value="NZ_CP165647.1"/>
</dbReference>
<dbReference type="EMBL" id="CP165647">
    <property type="protein sequence ID" value="XDU62603.1"/>
    <property type="molecule type" value="Genomic_DNA"/>
</dbReference>
<name>A0AB39V4J4_9FUSO</name>
<gene>
    <name evidence="1" type="ORF">AB8B28_01645</name>
</gene>
<protein>
    <submittedName>
        <fullName evidence="1">Uncharacterized protein</fullName>
    </submittedName>
</protein>
<accession>A0AB39V4J4</accession>
<proteinExistence type="predicted"/>
<reference evidence="1" key="1">
    <citation type="submission" date="2024-07" db="EMBL/GenBank/DDBJ databases">
        <authorList>
            <person name="Li X.-J."/>
            <person name="Wang X."/>
        </authorList>
    </citation>
    <scope>NUCLEOTIDE SEQUENCE</scope>
    <source>
        <strain evidence="1">HSP-536</strain>
    </source>
</reference>
<dbReference type="KEGG" id="lala:AB8B28_01645"/>
<dbReference type="AlphaFoldDB" id="A0AB39V4J4"/>